<dbReference type="SUPFAM" id="SSF56112">
    <property type="entry name" value="Protein kinase-like (PK-like)"/>
    <property type="match status" value="1"/>
</dbReference>
<evidence type="ECO:0000256" key="4">
    <source>
        <dbReference type="ARBA" id="ARBA00022741"/>
    </source>
</evidence>
<evidence type="ECO:0000256" key="5">
    <source>
        <dbReference type="ARBA" id="ARBA00022777"/>
    </source>
</evidence>
<dbReference type="GO" id="GO:0004674">
    <property type="term" value="F:protein serine/threonine kinase activity"/>
    <property type="evidence" value="ECO:0007669"/>
    <property type="project" value="UniProtKB-KW"/>
</dbReference>
<dbReference type="SMART" id="SM00220">
    <property type="entry name" value="S_TKc"/>
    <property type="match status" value="1"/>
</dbReference>
<dbReference type="EMBL" id="MLAK01000759">
    <property type="protein sequence ID" value="OHT05420.1"/>
    <property type="molecule type" value="Genomic_DNA"/>
</dbReference>
<dbReference type="PANTHER" id="PTHR24351">
    <property type="entry name" value="RIBOSOMAL PROTEIN S6 KINASE"/>
    <property type="match status" value="1"/>
</dbReference>
<dbReference type="InterPro" id="IPR017441">
    <property type="entry name" value="Protein_kinase_ATP_BS"/>
</dbReference>
<dbReference type="InterPro" id="IPR011009">
    <property type="entry name" value="Kinase-like_dom_sf"/>
</dbReference>
<comment type="similarity">
    <text evidence="8">Belongs to the protein kinase superfamily.</text>
</comment>
<dbReference type="CDD" id="cd05123">
    <property type="entry name" value="STKc_AGC"/>
    <property type="match status" value="1"/>
</dbReference>
<reference evidence="10" key="1">
    <citation type="submission" date="2016-10" db="EMBL/GenBank/DDBJ databases">
        <authorList>
            <person name="Benchimol M."/>
            <person name="Almeida L.G."/>
            <person name="Vasconcelos A.T."/>
            <person name="Perreira-Neves A."/>
            <person name="Rosa I.A."/>
            <person name="Tasca T."/>
            <person name="Bogo M.R."/>
            <person name="de Souza W."/>
        </authorList>
    </citation>
    <scope>NUCLEOTIDE SEQUENCE [LARGE SCALE GENOMIC DNA]</scope>
    <source>
        <strain evidence="10">K</strain>
    </source>
</reference>
<dbReference type="PROSITE" id="PS00107">
    <property type="entry name" value="PROTEIN_KINASE_ATP"/>
    <property type="match status" value="1"/>
</dbReference>
<dbReference type="FunFam" id="3.30.200.20:FF:000771">
    <property type="entry name" value="AGC family protein kinase"/>
    <property type="match status" value="1"/>
</dbReference>
<dbReference type="Pfam" id="PF00069">
    <property type="entry name" value="Pkinase"/>
    <property type="match status" value="1"/>
</dbReference>
<accession>A0A1J4K6R6</accession>
<keyword evidence="1 8" id="KW-0723">Serine/threonine-protein kinase</keyword>
<sequence length="428" mass="49143">MSEKPPEAILSGVLKHRSKILGLAQTRHYWLFGNILKISKTSNLEDANKEISITNSTNIILKEDKHSPEIIIEYEEGPYILSGSLKEILPLFMALRDCKSTETKQLSIDSFRILSVLGRGFFGKVLLVEKIDNNELYALKTIRKKKLIELDQVSTIKTERALLFSIPNHPFIINLCFAFQTQYKFYLGLEYAAGGELLHYLNQFPVIPIDDTRLYMAEITLALEHLHQHGIIYRDLKPENILLDKTGHIKLTDFGLSKDVGDSDGIAKTFCGTDEYMAPEIVQRLEYDYKVDIWALGILFYEILFGDTPFYDENQSELFDSILNRDPEFPKFGHQAAMGLIKVLLNKNPVERPNFDEIKKNPFFRGLKWDQVLEKKIKPAHFKENCFGYNDVDDELPIDSEVNSKEVDNLQLSNFSFGFSDKDPSIDL</sequence>
<proteinExistence type="inferred from homology"/>
<evidence type="ECO:0000256" key="6">
    <source>
        <dbReference type="ARBA" id="ARBA00022840"/>
    </source>
</evidence>
<organism evidence="10 11">
    <name type="scientific">Tritrichomonas foetus</name>
    <dbReference type="NCBI Taxonomy" id="1144522"/>
    <lineage>
        <taxon>Eukaryota</taxon>
        <taxon>Metamonada</taxon>
        <taxon>Parabasalia</taxon>
        <taxon>Tritrichomonadida</taxon>
        <taxon>Tritrichomonadidae</taxon>
        <taxon>Tritrichomonas</taxon>
    </lineage>
</organism>
<feature type="binding site" evidence="7">
    <location>
        <position position="144"/>
    </location>
    <ligand>
        <name>ATP</name>
        <dbReference type="ChEBI" id="CHEBI:30616"/>
    </ligand>
</feature>
<gene>
    <name evidence="10" type="ORF">TRFO_26919</name>
</gene>
<dbReference type="AlphaFoldDB" id="A0A1J4K6R6"/>
<dbReference type="GeneID" id="94839940"/>
<keyword evidence="4 7" id="KW-0547">Nucleotide-binding</keyword>
<feature type="domain" description="Protein kinase" evidence="9">
    <location>
        <begin position="111"/>
        <end position="364"/>
    </location>
</feature>
<keyword evidence="2" id="KW-0597">Phosphoprotein</keyword>
<keyword evidence="5 10" id="KW-0418">Kinase</keyword>
<protein>
    <submittedName>
        <fullName evidence="10">AGC family protein kinase</fullName>
    </submittedName>
</protein>
<dbReference type="PROSITE" id="PS50011">
    <property type="entry name" value="PROTEIN_KINASE_DOM"/>
    <property type="match status" value="1"/>
</dbReference>
<dbReference type="Gene3D" id="3.30.200.20">
    <property type="entry name" value="Phosphorylase Kinase, domain 1"/>
    <property type="match status" value="1"/>
</dbReference>
<evidence type="ECO:0000256" key="8">
    <source>
        <dbReference type="RuleBase" id="RU000304"/>
    </source>
</evidence>
<keyword evidence="11" id="KW-1185">Reference proteome</keyword>
<dbReference type="PROSITE" id="PS00108">
    <property type="entry name" value="PROTEIN_KINASE_ST"/>
    <property type="match status" value="1"/>
</dbReference>
<dbReference type="InterPro" id="IPR008271">
    <property type="entry name" value="Ser/Thr_kinase_AS"/>
</dbReference>
<dbReference type="InterPro" id="IPR000719">
    <property type="entry name" value="Prot_kinase_dom"/>
</dbReference>
<keyword evidence="3" id="KW-0808">Transferase</keyword>
<evidence type="ECO:0000256" key="2">
    <source>
        <dbReference type="ARBA" id="ARBA00022553"/>
    </source>
</evidence>
<dbReference type="GO" id="GO:0005524">
    <property type="term" value="F:ATP binding"/>
    <property type="evidence" value="ECO:0007669"/>
    <property type="project" value="UniProtKB-UniRule"/>
</dbReference>
<comment type="caution">
    <text evidence="10">The sequence shown here is derived from an EMBL/GenBank/DDBJ whole genome shotgun (WGS) entry which is preliminary data.</text>
</comment>
<dbReference type="InterPro" id="IPR045270">
    <property type="entry name" value="STKc_AGC"/>
</dbReference>
<dbReference type="Gene3D" id="1.10.510.10">
    <property type="entry name" value="Transferase(Phosphotransferase) domain 1"/>
    <property type="match status" value="1"/>
</dbReference>
<evidence type="ECO:0000313" key="10">
    <source>
        <dbReference type="EMBL" id="OHT05420.1"/>
    </source>
</evidence>
<evidence type="ECO:0000259" key="9">
    <source>
        <dbReference type="PROSITE" id="PS50011"/>
    </source>
</evidence>
<evidence type="ECO:0000256" key="3">
    <source>
        <dbReference type="ARBA" id="ARBA00022679"/>
    </source>
</evidence>
<name>A0A1J4K6R6_9EUKA</name>
<evidence type="ECO:0000313" key="11">
    <source>
        <dbReference type="Proteomes" id="UP000179807"/>
    </source>
</evidence>
<dbReference type="FunFam" id="1.10.510.10:FF:000008">
    <property type="entry name" value="Non-specific serine/threonine protein kinase"/>
    <property type="match status" value="1"/>
</dbReference>
<evidence type="ECO:0000256" key="7">
    <source>
        <dbReference type="PROSITE-ProRule" id="PRU10141"/>
    </source>
</evidence>
<dbReference type="Proteomes" id="UP000179807">
    <property type="component" value="Unassembled WGS sequence"/>
</dbReference>
<evidence type="ECO:0000256" key="1">
    <source>
        <dbReference type="ARBA" id="ARBA00022527"/>
    </source>
</evidence>
<keyword evidence="6 7" id="KW-0067">ATP-binding</keyword>
<dbReference type="VEuPathDB" id="TrichDB:TRFO_26919"/>
<dbReference type="RefSeq" id="XP_068358556.1">
    <property type="nucleotide sequence ID" value="XM_068505236.1"/>
</dbReference>